<evidence type="ECO:0000259" key="7">
    <source>
        <dbReference type="Pfam" id="PF00150"/>
    </source>
</evidence>
<dbReference type="PANTHER" id="PTHR34142">
    <property type="entry name" value="ENDO-BETA-1,4-GLUCANASE A"/>
    <property type="match status" value="1"/>
</dbReference>
<dbReference type="Pfam" id="PF00150">
    <property type="entry name" value="Cellulase"/>
    <property type="match status" value="1"/>
</dbReference>
<evidence type="ECO:0000256" key="2">
    <source>
        <dbReference type="ARBA" id="ARBA00005641"/>
    </source>
</evidence>
<evidence type="ECO:0000256" key="3">
    <source>
        <dbReference type="ARBA" id="ARBA00012601"/>
    </source>
</evidence>
<dbReference type="InterPro" id="IPR001547">
    <property type="entry name" value="Glyco_hydro_5"/>
</dbReference>
<reference evidence="8 9" key="2">
    <citation type="journal article" date="2012" name="PLoS Pathog.">
        <title>Diverse lifestyles and strategies of plant pathogenesis encoded in the genomes of eighteen Dothideomycetes fungi.</title>
        <authorList>
            <person name="Ohm R.A."/>
            <person name="Feau N."/>
            <person name="Henrissat B."/>
            <person name="Schoch C.L."/>
            <person name="Horwitz B.A."/>
            <person name="Barry K.W."/>
            <person name="Condon B.J."/>
            <person name="Copeland A.C."/>
            <person name="Dhillon B."/>
            <person name="Glaser F."/>
            <person name="Hesse C.N."/>
            <person name="Kosti I."/>
            <person name="LaButti K."/>
            <person name="Lindquist E.A."/>
            <person name="Lucas S."/>
            <person name="Salamov A.A."/>
            <person name="Bradshaw R.E."/>
            <person name="Ciuffetti L."/>
            <person name="Hamelin R.C."/>
            <person name="Kema G.H.J."/>
            <person name="Lawrence C."/>
            <person name="Scott J.A."/>
            <person name="Spatafora J.W."/>
            <person name="Turgeon B.G."/>
            <person name="de Wit P.J.G.M."/>
            <person name="Zhong S."/>
            <person name="Goodwin S.B."/>
            <person name="Grigoriev I.V."/>
        </authorList>
    </citation>
    <scope>NUCLEOTIDE SEQUENCE [LARGE SCALE GENOMIC DNA]</scope>
    <source>
        <strain evidence="9">NZE10 / CBS 128990</strain>
    </source>
</reference>
<comment type="similarity">
    <text evidence="2 6">Belongs to the glycosyl hydrolase 5 (cellulase A) family.</text>
</comment>
<dbReference type="OrthoDB" id="5823761at2759"/>
<dbReference type="InterPro" id="IPR017853">
    <property type="entry name" value="GH"/>
</dbReference>
<accession>N1Q3G5</accession>
<evidence type="ECO:0000256" key="4">
    <source>
        <dbReference type="ARBA" id="ARBA00022801"/>
    </source>
</evidence>
<keyword evidence="9" id="KW-1185">Reference proteome</keyword>
<comment type="catalytic activity">
    <reaction evidence="1">
        <text>Endohydrolysis of (1-&gt;4)-beta-D-glucosidic linkages in cellulose, lichenin and cereal beta-D-glucans.</text>
        <dbReference type="EC" id="3.2.1.4"/>
    </reaction>
</comment>
<sequence>VNYITRRSSYAMIVPHNYGRYDGNIITNTDDFKTFWRTVALEVKDNERVIFDTNNEGWGQAIVFDIKFLIHAAAIDGIRSAGATSQYITVEGNTYTGAWAVSKSRTNANTMGNLTDPQNKLIYQMHQYLDCDGSGTSETYVSKTIGSEMLELATQWLKENGKTGLIGEFACAVNDICEDAVEDMLSCVQTNSDVRSGALWCAAGPWWADYMLSVAPTDASA</sequence>
<dbReference type="EMBL" id="KB446535">
    <property type="protein sequence ID" value="EME49768.1"/>
    <property type="molecule type" value="Genomic_DNA"/>
</dbReference>
<keyword evidence="5 6" id="KW-0326">Glycosidase</keyword>
<evidence type="ECO:0000313" key="8">
    <source>
        <dbReference type="EMBL" id="EME49768.1"/>
    </source>
</evidence>
<evidence type="ECO:0000256" key="5">
    <source>
        <dbReference type="ARBA" id="ARBA00023295"/>
    </source>
</evidence>
<dbReference type="EC" id="3.2.1.4" evidence="3"/>
<keyword evidence="4 6" id="KW-0378">Hydrolase</keyword>
<dbReference type="SUPFAM" id="SSF51445">
    <property type="entry name" value="(Trans)glycosidases"/>
    <property type="match status" value="1"/>
</dbReference>
<dbReference type="PANTHER" id="PTHR34142:SF1">
    <property type="entry name" value="GLYCOSIDE HYDROLASE FAMILY 5 DOMAIN-CONTAINING PROTEIN"/>
    <property type="match status" value="1"/>
</dbReference>
<dbReference type="GO" id="GO:0008810">
    <property type="term" value="F:cellulase activity"/>
    <property type="evidence" value="ECO:0007669"/>
    <property type="project" value="UniProtKB-EC"/>
</dbReference>
<dbReference type="STRING" id="675120.N1Q3G5"/>
<organism evidence="8 9">
    <name type="scientific">Dothistroma septosporum (strain NZE10 / CBS 128990)</name>
    <name type="common">Red band needle blight fungus</name>
    <name type="synonym">Mycosphaerella pini</name>
    <dbReference type="NCBI Taxonomy" id="675120"/>
    <lineage>
        <taxon>Eukaryota</taxon>
        <taxon>Fungi</taxon>
        <taxon>Dikarya</taxon>
        <taxon>Ascomycota</taxon>
        <taxon>Pezizomycotina</taxon>
        <taxon>Dothideomycetes</taxon>
        <taxon>Dothideomycetidae</taxon>
        <taxon>Mycosphaerellales</taxon>
        <taxon>Mycosphaerellaceae</taxon>
        <taxon>Dothistroma</taxon>
    </lineage>
</organism>
<feature type="domain" description="Glycoside hydrolase family 5" evidence="7">
    <location>
        <begin position="1"/>
        <end position="203"/>
    </location>
</feature>
<evidence type="ECO:0000313" key="9">
    <source>
        <dbReference type="Proteomes" id="UP000016933"/>
    </source>
</evidence>
<dbReference type="Proteomes" id="UP000016933">
    <property type="component" value="Unassembled WGS sequence"/>
</dbReference>
<reference evidence="9" key="1">
    <citation type="journal article" date="2012" name="PLoS Genet.">
        <title>The genomes of the fungal plant pathogens Cladosporium fulvum and Dothistroma septosporum reveal adaptation to different hosts and lifestyles but also signatures of common ancestry.</title>
        <authorList>
            <person name="de Wit P.J.G.M."/>
            <person name="van der Burgt A."/>
            <person name="Oekmen B."/>
            <person name="Stergiopoulos I."/>
            <person name="Abd-Elsalam K.A."/>
            <person name="Aerts A.L."/>
            <person name="Bahkali A.H."/>
            <person name="Beenen H.G."/>
            <person name="Chettri P."/>
            <person name="Cox M.P."/>
            <person name="Datema E."/>
            <person name="de Vries R.P."/>
            <person name="Dhillon B."/>
            <person name="Ganley A.R."/>
            <person name="Griffiths S.A."/>
            <person name="Guo Y."/>
            <person name="Hamelin R.C."/>
            <person name="Henrissat B."/>
            <person name="Kabir M.S."/>
            <person name="Jashni M.K."/>
            <person name="Kema G."/>
            <person name="Klaubauf S."/>
            <person name="Lapidus A."/>
            <person name="Levasseur A."/>
            <person name="Lindquist E."/>
            <person name="Mehrabi R."/>
            <person name="Ohm R.A."/>
            <person name="Owen T.J."/>
            <person name="Salamov A."/>
            <person name="Schwelm A."/>
            <person name="Schijlen E."/>
            <person name="Sun H."/>
            <person name="van den Burg H.A."/>
            <person name="van Ham R.C.H.J."/>
            <person name="Zhang S."/>
            <person name="Goodwin S.B."/>
            <person name="Grigoriev I.V."/>
            <person name="Collemare J."/>
            <person name="Bradshaw R.E."/>
        </authorList>
    </citation>
    <scope>NUCLEOTIDE SEQUENCE [LARGE SCALE GENOMIC DNA]</scope>
    <source>
        <strain evidence="9">NZE10 / CBS 128990</strain>
    </source>
</reference>
<evidence type="ECO:0000256" key="6">
    <source>
        <dbReference type="RuleBase" id="RU361153"/>
    </source>
</evidence>
<dbReference type="eggNOG" id="ENOG502QXN4">
    <property type="taxonomic scope" value="Eukaryota"/>
</dbReference>
<dbReference type="Gene3D" id="3.20.20.80">
    <property type="entry name" value="Glycosidases"/>
    <property type="match status" value="1"/>
</dbReference>
<gene>
    <name evidence="8" type="ORF">DOTSEDRAFT_121765</name>
</gene>
<proteinExistence type="inferred from homology"/>
<evidence type="ECO:0000256" key="1">
    <source>
        <dbReference type="ARBA" id="ARBA00000966"/>
    </source>
</evidence>
<dbReference type="GO" id="GO:0009251">
    <property type="term" value="P:glucan catabolic process"/>
    <property type="evidence" value="ECO:0007669"/>
    <property type="project" value="TreeGrafter"/>
</dbReference>
<name>N1Q3G5_DOTSN</name>
<feature type="non-terminal residue" evidence="8">
    <location>
        <position position="1"/>
    </location>
</feature>
<protein>
    <recommendedName>
        <fullName evidence="3">cellulase</fullName>
        <ecNumber evidence="3">3.2.1.4</ecNumber>
    </recommendedName>
</protein>
<dbReference type="AlphaFoldDB" id="N1Q3G5"/>